<organism evidence="2 3">
    <name type="scientific">Pleurodeles waltl</name>
    <name type="common">Iberian ribbed newt</name>
    <dbReference type="NCBI Taxonomy" id="8319"/>
    <lineage>
        <taxon>Eukaryota</taxon>
        <taxon>Metazoa</taxon>
        <taxon>Chordata</taxon>
        <taxon>Craniata</taxon>
        <taxon>Vertebrata</taxon>
        <taxon>Euteleostomi</taxon>
        <taxon>Amphibia</taxon>
        <taxon>Batrachia</taxon>
        <taxon>Caudata</taxon>
        <taxon>Salamandroidea</taxon>
        <taxon>Salamandridae</taxon>
        <taxon>Pleurodelinae</taxon>
        <taxon>Pleurodeles</taxon>
    </lineage>
</organism>
<dbReference type="EMBL" id="JANPWB010000011">
    <property type="protein sequence ID" value="KAJ1127123.1"/>
    <property type="molecule type" value="Genomic_DNA"/>
</dbReference>
<comment type="caution">
    <text evidence="2">The sequence shown here is derived from an EMBL/GenBank/DDBJ whole genome shotgun (WGS) entry which is preliminary data.</text>
</comment>
<dbReference type="AlphaFoldDB" id="A0AAV7PMX5"/>
<sequence length="114" mass="12399">MELLIRHPYGVIGTRHEGFRPWRDIVGLVLDRPQMTISCVCPVSDGDRETLSPALVSSAAASVWSRQRGKSEASESAPHKEDEQNGVAVSPVGVRREEVTKATHGEIVRVQLGG</sequence>
<evidence type="ECO:0000313" key="3">
    <source>
        <dbReference type="Proteomes" id="UP001066276"/>
    </source>
</evidence>
<dbReference type="Proteomes" id="UP001066276">
    <property type="component" value="Chromosome 7"/>
</dbReference>
<protein>
    <submittedName>
        <fullName evidence="2">Uncharacterized protein</fullName>
    </submittedName>
</protein>
<name>A0AAV7PMX5_PLEWA</name>
<accession>A0AAV7PMX5</accession>
<feature type="region of interest" description="Disordered" evidence="1">
    <location>
        <begin position="66"/>
        <end position="100"/>
    </location>
</feature>
<evidence type="ECO:0000313" key="2">
    <source>
        <dbReference type="EMBL" id="KAJ1127123.1"/>
    </source>
</evidence>
<reference evidence="2" key="1">
    <citation type="journal article" date="2022" name="bioRxiv">
        <title>Sequencing and chromosome-scale assembly of the giantPleurodeles waltlgenome.</title>
        <authorList>
            <person name="Brown T."/>
            <person name="Elewa A."/>
            <person name="Iarovenko S."/>
            <person name="Subramanian E."/>
            <person name="Araus A.J."/>
            <person name="Petzold A."/>
            <person name="Susuki M."/>
            <person name="Suzuki K.-i.T."/>
            <person name="Hayashi T."/>
            <person name="Toyoda A."/>
            <person name="Oliveira C."/>
            <person name="Osipova E."/>
            <person name="Leigh N.D."/>
            <person name="Simon A."/>
            <person name="Yun M.H."/>
        </authorList>
    </citation>
    <scope>NUCLEOTIDE SEQUENCE</scope>
    <source>
        <strain evidence="2">20211129_DDA</strain>
        <tissue evidence="2">Liver</tissue>
    </source>
</reference>
<keyword evidence="3" id="KW-1185">Reference proteome</keyword>
<evidence type="ECO:0000256" key="1">
    <source>
        <dbReference type="SAM" id="MobiDB-lite"/>
    </source>
</evidence>
<proteinExistence type="predicted"/>
<feature type="compositionally biased region" description="Basic and acidic residues" evidence="1">
    <location>
        <begin position="69"/>
        <end position="83"/>
    </location>
</feature>
<gene>
    <name evidence="2" type="ORF">NDU88_005527</name>
</gene>